<sequence>MHKTFAALVAATTLALLAACGGGGNDSPAVSGNTSNPNPSPATGVTAEAQIVANVQSSNIAFLPGNRSAGTWRWSGTPAQQVQVYIPSPAAGNATEQDYAAKVRTSVATINAKLAGLLVLKAVDTAPTDGSNFIRVSYGTSYLPPGSTNYAGFCANVSTGPNLGNPIQPDNQNSIASKPVYVNLGNGHCDVTQDIVTHEFGHALGLAYHFDGFGGDGPAIASTFWDVLATLYGNPQSTVSSNLAVRRAAN</sequence>
<dbReference type="Gene3D" id="3.40.390.10">
    <property type="entry name" value="Collagenase (Catalytic Domain)"/>
    <property type="match status" value="1"/>
</dbReference>
<keyword evidence="1" id="KW-0732">Signal</keyword>
<dbReference type="GO" id="GO:0008237">
    <property type="term" value="F:metallopeptidase activity"/>
    <property type="evidence" value="ECO:0007669"/>
    <property type="project" value="InterPro"/>
</dbReference>
<dbReference type="EMBL" id="FOMQ01000004">
    <property type="protein sequence ID" value="SFD63038.1"/>
    <property type="molecule type" value="Genomic_DNA"/>
</dbReference>
<gene>
    <name evidence="2" type="ORF">SAMN04489710_104121</name>
</gene>
<evidence type="ECO:0000256" key="1">
    <source>
        <dbReference type="SAM" id="SignalP"/>
    </source>
</evidence>
<evidence type="ECO:0008006" key="4">
    <source>
        <dbReference type="Google" id="ProtNLM"/>
    </source>
</evidence>
<dbReference type="InterPro" id="IPR024079">
    <property type="entry name" value="MetalloPept_cat_dom_sf"/>
</dbReference>
<organism evidence="2 3">
    <name type="scientific">Paracidovorax konjaci</name>
    <dbReference type="NCBI Taxonomy" id="32040"/>
    <lineage>
        <taxon>Bacteria</taxon>
        <taxon>Pseudomonadati</taxon>
        <taxon>Pseudomonadota</taxon>
        <taxon>Betaproteobacteria</taxon>
        <taxon>Burkholderiales</taxon>
        <taxon>Comamonadaceae</taxon>
        <taxon>Paracidovorax</taxon>
    </lineage>
</organism>
<proteinExistence type="predicted"/>
<feature type="chain" id="PRO_5011761546" description="Dual-action HEIGH metallo-peptidase" evidence="1">
    <location>
        <begin position="19"/>
        <end position="250"/>
    </location>
</feature>
<feature type="signal peptide" evidence="1">
    <location>
        <begin position="1"/>
        <end position="18"/>
    </location>
</feature>
<name>A0A1I1U0A6_9BURK</name>
<dbReference type="Proteomes" id="UP000199517">
    <property type="component" value="Unassembled WGS sequence"/>
</dbReference>
<dbReference type="OrthoDB" id="5917617at2"/>
<dbReference type="STRING" id="32040.SAMN04489710_104121"/>
<accession>A0A1I1U0A6</accession>
<dbReference type="PROSITE" id="PS51257">
    <property type="entry name" value="PROKAR_LIPOPROTEIN"/>
    <property type="match status" value="1"/>
</dbReference>
<keyword evidence="3" id="KW-1185">Reference proteome</keyword>
<dbReference type="AlphaFoldDB" id="A0A1I1U0A6"/>
<reference evidence="3" key="1">
    <citation type="submission" date="2016-10" db="EMBL/GenBank/DDBJ databases">
        <authorList>
            <person name="Varghese N."/>
            <person name="Submissions S."/>
        </authorList>
    </citation>
    <scope>NUCLEOTIDE SEQUENCE [LARGE SCALE GENOMIC DNA]</scope>
    <source>
        <strain evidence="3">DSM 7481</strain>
    </source>
</reference>
<evidence type="ECO:0000313" key="2">
    <source>
        <dbReference type="EMBL" id="SFD63038.1"/>
    </source>
</evidence>
<dbReference type="RefSeq" id="WP_092950614.1">
    <property type="nucleotide sequence ID" value="NZ_FOMQ01000004.1"/>
</dbReference>
<dbReference type="SUPFAM" id="SSF55486">
    <property type="entry name" value="Metalloproteases ('zincins'), catalytic domain"/>
    <property type="match status" value="1"/>
</dbReference>
<protein>
    <recommendedName>
        <fullName evidence="4">Dual-action HEIGH metallo-peptidase</fullName>
    </recommendedName>
</protein>
<evidence type="ECO:0000313" key="3">
    <source>
        <dbReference type="Proteomes" id="UP000199517"/>
    </source>
</evidence>